<gene>
    <name evidence="7" type="ORF">DEHRE_07050</name>
</gene>
<keyword evidence="3" id="KW-0328">Glycosyltransferase</keyword>
<organism evidence="7 8">
    <name type="scientific">Dehalobacter restrictus (strain DSM 9455 / PER-K23)</name>
    <dbReference type="NCBI Taxonomy" id="871738"/>
    <lineage>
        <taxon>Bacteria</taxon>
        <taxon>Bacillati</taxon>
        <taxon>Bacillota</taxon>
        <taxon>Clostridia</taxon>
        <taxon>Eubacteriales</taxon>
        <taxon>Desulfitobacteriaceae</taxon>
        <taxon>Dehalobacter</taxon>
    </lineage>
</organism>
<dbReference type="Pfam" id="PF06925">
    <property type="entry name" value="MGDG_synth"/>
    <property type="match status" value="1"/>
</dbReference>
<evidence type="ECO:0000256" key="4">
    <source>
        <dbReference type="ARBA" id="ARBA00022679"/>
    </source>
</evidence>
<evidence type="ECO:0000256" key="1">
    <source>
        <dbReference type="ARBA" id="ARBA00004370"/>
    </source>
</evidence>
<comment type="similarity">
    <text evidence="2">Belongs to the glycosyltransferase 28 family.</text>
</comment>
<keyword evidence="8" id="KW-1185">Reference proteome</keyword>
<dbReference type="InterPro" id="IPR009695">
    <property type="entry name" value="Diacylglyc_glucosyltr_N"/>
</dbReference>
<evidence type="ECO:0000256" key="3">
    <source>
        <dbReference type="ARBA" id="ARBA00022676"/>
    </source>
</evidence>
<evidence type="ECO:0000313" key="8">
    <source>
        <dbReference type="Proteomes" id="UP000018934"/>
    </source>
</evidence>
<feature type="domain" description="Glycosyl transferase family 28 C-terminal" evidence="5">
    <location>
        <begin position="200"/>
        <end position="292"/>
    </location>
</feature>
<protein>
    <submittedName>
        <fullName evidence="7">Monogalactosyldiacylglycerol synthase</fullName>
    </submittedName>
</protein>
<dbReference type="PANTHER" id="PTHR43025:SF3">
    <property type="entry name" value="MONOGALACTOSYLDIACYLGLYCEROL SYNTHASE 1, CHLOROPLASTIC"/>
    <property type="match status" value="1"/>
</dbReference>
<accession>A0ABM5P5H4</accession>
<evidence type="ECO:0000256" key="2">
    <source>
        <dbReference type="ARBA" id="ARBA00006962"/>
    </source>
</evidence>
<dbReference type="Pfam" id="PF04101">
    <property type="entry name" value="Glyco_tran_28_C"/>
    <property type="match status" value="1"/>
</dbReference>
<dbReference type="EMBL" id="CP007033">
    <property type="protein sequence ID" value="AHF09866.1"/>
    <property type="molecule type" value="Genomic_DNA"/>
</dbReference>
<evidence type="ECO:0000259" key="5">
    <source>
        <dbReference type="Pfam" id="PF04101"/>
    </source>
</evidence>
<evidence type="ECO:0000259" key="6">
    <source>
        <dbReference type="Pfam" id="PF06925"/>
    </source>
</evidence>
<sequence>MMRILFLPFLQIPTGHHTVADAMIRSLGNRISNLECSKIDFFSYADKRLEKAFRLTYLTWIDHSPQTFVWIYRNFVYPTKSTKHFNWYEYKFLDKMNSLLQEEQPDLIVCTQAFPSFLIDRLKNSGIATAPVINVYTDFFVNKLWGTEYIDYHFVPDQNIKAQLISQNNIDPSKIFVTGIPVDECFLPRTASESTLPYHILISGGSGGLGDIEHLLYSLPGKKEKSYTFSLLCGKNKKLYKDIRSLKLPNLKPLSYISSRETLNSLYDEADAIITKPGGVTISETLHKKLPIFVHSALPGQEQINKNYLSEKKLIYDLDLNYPVAKQLDAFFKDQNEQILWQNRVDSYLSKIECHAWEKILELALGQSVKPPIYKETVNISQVPS</sequence>
<evidence type="ECO:0000313" key="7">
    <source>
        <dbReference type="EMBL" id="AHF09866.1"/>
    </source>
</evidence>
<feature type="domain" description="Diacylglycerol glucosyltransferase N-terminal" evidence="6">
    <location>
        <begin position="16"/>
        <end position="182"/>
    </location>
</feature>
<dbReference type="InterPro" id="IPR050519">
    <property type="entry name" value="Glycosyltransf_28_UgtP"/>
</dbReference>
<proteinExistence type="inferred from homology"/>
<dbReference type="SUPFAM" id="SSF53756">
    <property type="entry name" value="UDP-Glycosyltransferase/glycogen phosphorylase"/>
    <property type="match status" value="1"/>
</dbReference>
<comment type="subcellular location">
    <subcellularLocation>
        <location evidence="1">Membrane</location>
    </subcellularLocation>
</comment>
<dbReference type="PANTHER" id="PTHR43025">
    <property type="entry name" value="MONOGALACTOSYLDIACYLGLYCEROL SYNTHASE"/>
    <property type="match status" value="1"/>
</dbReference>
<dbReference type="Proteomes" id="UP000018934">
    <property type="component" value="Chromosome"/>
</dbReference>
<name>A0ABM5P5H4_DEHRP</name>
<keyword evidence="4" id="KW-0808">Transferase</keyword>
<dbReference type="Gene3D" id="3.40.50.2000">
    <property type="entry name" value="Glycogen Phosphorylase B"/>
    <property type="match status" value="1"/>
</dbReference>
<reference evidence="7 8" key="1">
    <citation type="journal article" date="2013" name="Stand. Genomic Sci.">
        <title>Complete genome sequence of Dehalobacter restrictus PER-K23(T.).</title>
        <authorList>
            <person name="Kruse T."/>
            <person name="Maillard J."/>
            <person name="Goodwin L."/>
            <person name="Woyke T."/>
            <person name="Teshima H."/>
            <person name="Bruce D."/>
            <person name="Detter C."/>
            <person name="Tapia R."/>
            <person name="Han C."/>
            <person name="Huntemann M."/>
            <person name="Wei C.L."/>
            <person name="Han J."/>
            <person name="Chen A."/>
            <person name="Kyrpides N."/>
            <person name="Szeto E."/>
            <person name="Markowitz V."/>
            <person name="Ivanova N."/>
            <person name="Pagani I."/>
            <person name="Pati A."/>
            <person name="Pitluck S."/>
            <person name="Nolan M."/>
            <person name="Holliger C."/>
            <person name="Smidt H."/>
        </authorList>
    </citation>
    <scope>NUCLEOTIDE SEQUENCE [LARGE SCALE GENOMIC DNA]</scope>
    <source>
        <strain evidence="8">DSM 9455</strain>
    </source>
</reference>
<dbReference type="InterPro" id="IPR007235">
    <property type="entry name" value="Glyco_trans_28_C"/>
</dbReference>